<dbReference type="EMBL" id="BMIF01000028">
    <property type="protein sequence ID" value="GGA82653.1"/>
    <property type="molecule type" value="Genomic_DNA"/>
</dbReference>
<dbReference type="AlphaFoldDB" id="A0A916S5Z2"/>
<evidence type="ECO:0000313" key="2">
    <source>
        <dbReference type="EMBL" id="GGA82653.1"/>
    </source>
</evidence>
<organism evidence="2 3">
    <name type="scientific">Nitratireductor aestuarii</name>
    <dbReference type="NCBI Taxonomy" id="1735103"/>
    <lineage>
        <taxon>Bacteria</taxon>
        <taxon>Pseudomonadati</taxon>
        <taxon>Pseudomonadota</taxon>
        <taxon>Alphaproteobacteria</taxon>
        <taxon>Hyphomicrobiales</taxon>
        <taxon>Phyllobacteriaceae</taxon>
        <taxon>Nitratireductor</taxon>
    </lineage>
</organism>
<comment type="caution">
    <text evidence="2">The sequence shown here is derived from an EMBL/GenBank/DDBJ whole genome shotgun (WGS) entry which is preliminary data.</text>
</comment>
<evidence type="ECO:0000313" key="3">
    <source>
        <dbReference type="Proteomes" id="UP000636264"/>
    </source>
</evidence>
<dbReference type="RefSeq" id="WP_188722971.1">
    <property type="nucleotide sequence ID" value="NZ_BMIF01000028.1"/>
</dbReference>
<dbReference type="Pfam" id="PF13344">
    <property type="entry name" value="Hydrolase_6"/>
    <property type="match status" value="1"/>
</dbReference>
<sequence>MLTASHNAVFPAAQVSSDAIDLEQFLAGPGPEAAAVLADLDGCLISGSTVLPGAAELVRRTGERLWIVSNNSSDTAQTLSVRLSHMGLQVPAERIFLAGEQAVRELAAAMPRCAGRAFCRAPASGARVRPWPAGVPEKLGGGYCAACSRPRYGQAMEKSVDRLPSRPMSATCRRSDSPNLD</sequence>
<dbReference type="InterPro" id="IPR006357">
    <property type="entry name" value="HAD-SF_hydro_IIA"/>
</dbReference>
<dbReference type="Proteomes" id="UP000636264">
    <property type="component" value="Unassembled WGS sequence"/>
</dbReference>
<proteinExistence type="predicted"/>
<protein>
    <recommendedName>
        <fullName evidence="4">Haloacid dehalogenase-like hydrolase</fullName>
    </recommendedName>
</protein>
<dbReference type="Gene3D" id="3.40.50.1000">
    <property type="entry name" value="HAD superfamily/HAD-like"/>
    <property type="match status" value="1"/>
</dbReference>
<dbReference type="InterPro" id="IPR036412">
    <property type="entry name" value="HAD-like_sf"/>
</dbReference>
<feature type="region of interest" description="Disordered" evidence="1">
    <location>
        <begin position="158"/>
        <end position="181"/>
    </location>
</feature>
<reference evidence="2" key="2">
    <citation type="submission" date="2020-09" db="EMBL/GenBank/DDBJ databases">
        <authorList>
            <person name="Sun Q."/>
            <person name="Zhou Y."/>
        </authorList>
    </citation>
    <scope>NUCLEOTIDE SEQUENCE</scope>
    <source>
        <strain evidence="2">CGMCC 1.15320</strain>
    </source>
</reference>
<evidence type="ECO:0008006" key="4">
    <source>
        <dbReference type="Google" id="ProtNLM"/>
    </source>
</evidence>
<keyword evidence="3" id="KW-1185">Reference proteome</keyword>
<gene>
    <name evidence="2" type="ORF">GCM10011385_41100</name>
</gene>
<accession>A0A916S5Z2</accession>
<evidence type="ECO:0000256" key="1">
    <source>
        <dbReference type="SAM" id="MobiDB-lite"/>
    </source>
</evidence>
<reference evidence="2" key="1">
    <citation type="journal article" date="2014" name="Int. J. Syst. Evol. Microbiol.">
        <title>Complete genome sequence of Corynebacterium casei LMG S-19264T (=DSM 44701T), isolated from a smear-ripened cheese.</title>
        <authorList>
            <consortium name="US DOE Joint Genome Institute (JGI-PGF)"/>
            <person name="Walter F."/>
            <person name="Albersmeier A."/>
            <person name="Kalinowski J."/>
            <person name="Ruckert C."/>
        </authorList>
    </citation>
    <scope>NUCLEOTIDE SEQUENCE</scope>
    <source>
        <strain evidence="2">CGMCC 1.15320</strain>
    </source>
</reference>
<dbReference type="SUPFAM" id="SSF56784">
    <property type="entry name" value="HAD-like"/>
    <property type="match status" value="1"/>
</dbReference>
<dbReference type="InterPro" id="IPR023214">
    <property type="entry name" value="HAD_sf"/>
</dbReference>
<name>A0A916S5Z2_9HYPH</name>